<feature type="coiled-coil region" evidence="14">
    <location>
        <begin position="485"/>
        <end position="537"/>
    </location>
</feature>
<dbReference type="OrthoDB" id="9758522at2"/>
<evidence type="ECO:0000256" key="9">
    <source>
        <dbReference type="ARBA" id="ARBA00022840"/>
    </source>
</evidence>
<keyword evidence="8" id="KW-0418">Kinase</keyword>
<dbReference type="Gene3D" id="2.10.70.100">
    <property type="match status" value="1"/>
</dbReference>
<evidence type="ECO:0000259" key="17">
    <source>
        <dbReference type="PROSITE" id="PS50112"/>
    </source>
</evidence>
<organism evidence="19 20">
    <name type="scientific">Chroogloeocystis siderophila 5.2 s.c.1</name>
    <dbReference type="NCBI Taxonomy" id="247279"/>
    <lineage>
        <taxon>Bacteria</taxon>
        <taxon>Bacillati</taxon>
        <taxon>Cyanobacteriota</taxon>
        <taxon>Cyanophyceae</taxon>
        <taxon>Oscillatoriophycideae</taxon>
        <taxon>Chroococcales</taxon>
        <taxon>Chroococcaceae</taxon>
        <taxon>Chroogloeocystis</taxon>
    </lineage>
</organism>
<evidence type="ECO:0000256" key="10">
    <source>
        <dbReference type="ARBA" id="ARBA00022989"/>
    </source>
</evidence>
<dbReference type="SUPFAM" id="SSF55785">
    <property type="entry name" value="PYP-like sensor domain (PAS domain)"/>
    <property type="match status" value="2"/>
</dbReference>
<evidence type="ECO:0000256" key="7">
    <source>
        <dbReference type="ARBA" id="ARBA00022741"/>
    </source>
</evidence>
<evidence type="ECO:0000259" key="18">
    <source>
        <dbReference type="PROSITE" id="PS50113"/>
    </source>
</evidence>
<accession>A0A1U7HS95</accession>
<dbReference type="Pfam" id="PF13493">
    <property type="entry name" value="DUF4118"/>
    <property type="match status" value="1"/>
</dbReference>
<dbReference type="Gene3D" id="3.30.450.20">
    <property type="entry name" value="PAS domain"/>
    <property type="match status" value="2"/>
</dbReference>
<feature type="domain" description="Histidine kinase" evidence="16">
    <location>
        <begin position="681"/>
        <end position="870"/>
    </location>
</feature>
<dbReference type="InterPro" id="IPR025201">
    <property type="entry name" value="KdpD_TM"/>
</dbReference>
<keyword evidence="20" id="KW-1185">Reference proteome</keyword>
<keyword evidence="11" id="KW-0902">Two-component regulatory system</keyword>
<keyword evidence="9" id="KW-0067">ATP-binding</keyword>
<comment type="catalytic activity">
    <reaction evidence="1">
        <text>ATP + protein L-histidine = ADP + protein N-phospho-L-histidine.</text>
        <dbReference type="EC" id="2.7.13.3"/>
    </reaction>
</comment>
<dbReference type="InterPro" id="IPR013655">
    <property type="entry name" value="PAS_fold_3"/>
</dbReference>
<dbReference type="CDD" id="cd00130">
    <property type="entry name" value="PAS"/>
    <property type="match status" value="2"/>
</dbReference>
<dbReference type="SMART" id="SM00086">
    <property type="entry name" value="PAC"/>
    <property type="match status" value="2"/>
</dbReference>
<keyword evidence="7" id="KW-0547">Nucleotide-binding</keyword>
<dbReference type="InterPro" id="IPR003018">
    <property type="entry name" value="GAF"/>
</dbReference>
<dbReference type="SMART" id="SM00065">
    <property type="entry name" value="GAF"/>
    <property type="match status" value="1"/>
</dbReference>
<evidence type="ECO:0000313" key="19">
    <source>
        <dbReference type="EMBL" id="OKH26429.1"/>
    </source>
</evidence>
<dbReference type="GO" id="GO:0005524">
    <property type="term" value="F:ATP binding"/>
    <property type="evidence" value="ECO:0007669"/>
    <property type="project" value="UniProtKB-KW"/>
</dbReference>
<dbReference type="InterPro" id="IPR003594">
    <property type="entry name" value="HATPase_dom"/>
</dbReference>
<comment type="caution">
    <text evidence="19">The sequence shown here is derived from an EMBL/GenBank/DDBJ whole genome shotgun (WGS) entry which is preliminary data.</text>
</comment>
<feature type="domain" description="PAC" evidence="18">
    <location>
        <begin position="232"/>
        <end position="284"/>
    </location>
</feature>
<dbReference type="EC" id="2.7.13.3" evidence="3"/>
<feature type="domain" description="PAC" evidence="18">
    <location>
        <begin position="618"/>
        <end position="670"/>
    </location>
</feature>
<feature type="transmembrane region" description="Helical" evidence="15">
    <location>
        <begin position="37"/>
        <end position="58"/>
    </location>
</feature>
<dbReference type="GO" id="GO:0000160">
    <property type="term" value="P:phosphorelay signal transduction system"/>
    <property type="evidence" value="ECO:0007669"/>
    <property type="project" value="UniProtKB-KW"/>
</dbReference>
<dbReference type="Pfam" id="PF08447">
    <property type="entry name" value="PAS_3"/>
    <property type="match status" value="1"/>
</dbReference>
<dbReference type="EMBL" id="MRCC01000008">
    <property type="protein sequence ID" value="OKH26429.1"/>
    <property type="molecule type" value="Genomic_DNA"/>
</dbReference>
<dbReference type="InterPro" id="IPR000700">
    <property type="entry name" value="PAS-assoc_C"/>
</dbReference>
<dbReference type="Pfam" id="PF07568">
    <property type="entry name" value="HisKA_2"/>
    <property type="match status" value="1"/>
</dbReference>
<comment type="subcellular location">
    <subcellularLocation>
        <location evidence="2">Membrane</location>
        <topology evidence="2">Multi-pass membrane protein</topology>
    </subcellularLocation>
</comment>
<protein>
    <recommendedName>
        <fullName evidence="3">histidine kinase</fullName>
        <ecNumber evidence="3">2.7.13.3</ecNumber>
    </recommendedName>
</protein>
<dbReference type="SUPFAM" id="SSF55874">
    <property type="entry name" value="ATPase domain of HSP90 chaperone/DNA topoisomerase II/histidine kinase"/>
    <property type="match status" value="1"/>
</dbReference>
<keyword evidence="4" id="KW-0597">Phosphoprotein</keyword>
<dbReference type="GO" id="GO:0016020">
    <property type="term" value="C:membrane"/>
    <property type="evidence" value="ECO:0007669"/>
    <property type="project" value="UniProtKB-SubCell"/>
</dbReference>
<dbReference type="Gene3D" id="3.30.565.10">
    <property type="entry name" value="Histidine kinase-like ATPase, C-terminal domain"/>
    <property type="match status" value="1"/>
</dbReference>
<evidence type="ECO:0000313" key="20">
    <source>
        <dbReference type="Proteomes" id="UP000185984"/>
    </source>
</evidence>
<dbReference type="InterPro" id="IPR038318">
    <property type="entry name" value="KdpD_sf"/>
</dbReference>
<dbReference type="InterPro" id="IPR000014">
    <property type="entry name" value="PAS"/>
</dbReference>
<evidence type="ECO:0000256" key="13">
    <source>
        <dbReference type="ARBA" id="ARBA00023136"/>
    </source>
</evidence>
<gene>
    <name evidence="19" type="ORF">NIES1031_11855</name>
</gene>
<dbReference type="InterPro" id="IPR005467">
    <property type="entry name" value="His_kinase_dom"/>
</dbReference>
<evidence type="ECO:0000256" key="12">
    <source>
        <dbReference type="ARBA" id="ARBA00023026"/>
    </source>
</evidence>
<dbReference type="InterPro" id="IPR011495">
    <property type="entry name" value="Sig_transdc_His_kin_sub2_dim/P"/>
</dbReference>
<dbReference type="InterPro" id="IPR029016">
    <property type="entry name" value="GAF-like_dom_sf"/>
</dbReference>
<dbReference type="Pfam" id="PF01590">
    <property type="entry name" value="GAF"/>
    <property type="match status" value="1"/>
</dbReference>
<dbReference type="SMART" id="SM00387">
    <property type="entry name" value="HATPase_c"/>
    <property type="match status" value="1"/>
</dbReference>
<keyword evidence="6 15" id="KW-0812">Transmembrane</keyword>
<keyword evidence="13 15" id="KW-0472">Membrane</keyword>
<dbReference type="GO" id="GO:0004673">
    <property type="term" value="F:protein histidine kinase activity"/>
    <property type="evidence" value="ECO:0007669"/>
    <property type="project" value="UniProtKB-EC"/>
</dbReference>
<feature type="transmembrane region" description="Helical" evidence="15">
    <location>
        <begin position="64"/>
        <end position="93"/>
    </location>
</feature>
<dbReference type="AlphaFoldDB" id="A0A1U7HS95"/>
<dbReference type="InterPro" id="IPR001610">
    <property type="entry name" value="PAC"/>
</dbReference>
<evidence type="ECO:0000256" key="11">
    <source>
        <dbReference type="ARBA" id="ARBA00023012"/>
    </source>
</evidence>
<dbReference type="RefSeq" id="WP_073549570.1">
    <property type="nucleotide sequence ID" value="NZ_CAWMVK010000042.1"/>
</dbReference>
<dbReference type="PROSITE" id="PS50113">
    <property type="entry name" value="PAC"/>
    <property type="match status" value="2"/>
</dbReference>
<evidence type="ECO:0000256" key="14">
    <source>
        <dbReference type="SAM" id="Coils"/>
    </source>
</evidence>
<evidence type="ECO:0000256" key="6">
    <source>
        <dbReference type="ARBA" id="ARBA00022692"/>
    </source>
</evidence>
<feature type="domain" description="PAS" evidence="17">
    <location>
        <begin position="157"/>
        <end position="230"/>
    </location>
</feature>
<evidence type="ECO:0000256" key="5">
    <source>
        <dbReference type="ARBA" id="ARBA00022679"/>
    </source>
</evidence>
<keyword evidence="12" id="KW-0843">Virulence</keyword>
<keyword evidence="10 15" id="KW-1133">Transmembrane helix</keyword>
<dbReference type="Gene3D" id="3.30.450.40">
    <property type="match status" value="1"/>
</dbReference>
<evidence type="ECO:0000256" key="2">
    <source>
        <dbReference type="ARBA" id="ARBA00004141"/>
    </source>
</evidence>
<dbReference type="NCBIfam" id="TIGR00229">
    <property type="entry name" value="sensory_box"/>
    <property type="match status" value="2"/>
</dbReference>
<proteinExistence type="predicted"/>
<dbReference type="InterPro" id="IPR036890">
    <property type="entry name" value="HATPase_C_sf"/>
</dbReference>
<name>A0A1U7HS95_9CHRO</name>
<dbReference type="PANTHER" id="PTHR41523">
    <property type="entry name" value="TWO-COMPONENT SYSTEM SENSOR PROTEIN"/>
    <property type="match status" value="1"/>
</dbReference>
<evidence type="ECO:0000256" key="15">
    <source>
        <dbReference type="SAM" id="Phobius"/>
    </source>
</evidence>
<dbReference type="SMART" id="SM00091">
    <property type="entry name" value="PAS"/>
    <property type="match status" value="2"/>
</dbReference>
<dbReference type="Gene3D" id="1.20.120.620">
    <property type="entry name" value="Backbone structure of the membrane domain of e. Coli histidine kinase receptor kdpd"/>
    <property type="match status" value="1"/>
</dbReference>
<evidence type="ECO:0000256" key="3">
    <source>
        <dbReference type="ARBA" id="ARBA00012438"/>
    </source>
</evidence>
<dbReference type="Pfam" id="PF02518">
    <property type="entry name" value="HATPase_c"/>
    <property type="match status" value="1"/>
</dbReference>
<evidence type="ECO:0000256" key="4">
    <source>
        <dbReference type="ARBA" id="ARBA00022553"/>
    </source>
</evidence>
<evidence type="ECO:0000256" key="8">
    <source>
        <dbReference type="ARBA" id="ARBA00022777"/>
    </source>
</evidence>
<evidence type="ECO:0000259" key="16">
    <source>
        <dbReference type="PROSITE" id="PS50109"/>
    </source>
</evidence>
<dbReference type="STRING" id="247279.NIES1031_11855"/>
<dbReference type="PROSITE" id="PS50109">
    <property type="entry name" value="HIS_KIN"/>
    <property type="match status" value="1"/>
</dbReference>
<sequence length="870" mass="98930">MHICTELLLTRIVSRATKASYMAVYGWRRKHFLWSRYSVAVATVVITLLVKLLLAPVIDNESPFLLFFFAIVVSTWYGGRSTGILATVLAALCADYFLIPPFHSFLVDTVGFCVRLGLFIFEGTAITYVVAELNTAKQQAETRRLEALHYQETLQQSEERFRLFVESVGEYAIFMLDADANIVSWNVGAENLFGYKEAEISGKHFSSLFTLDDIRSGKPQQEIEQAIAQGRAEAQTWHLRSNGTWFWANCVITALRDNNGCLRGFAKVIHDFTEHHQVEVVLQKANEELELRVQSRTFELQNANEQLCSEIIERQQIEEALLDSQTRLQLINSISTAMMLGMSVEQIIKRTVRQISECFPSLRVAYSIIDQNGTLTVIHSLEPEGIPSLQGVTFDLQTMPDYLQAIQMNVPIVVEDIAQDLRFSTQNCALFRTYGIQAFVDVPLQYSKQLIGLLCFDSAQPRKWSNHEIGTLIVITQYLSIIIKNAQTQQERDRAELALQQAHDELELRVRNRTAQLAKANEELKTEIYERRRVEESLRQSEERLRFALSAADMVAWDWNTLTDEISYSNNAHSAIRLPSKTKINTATEFFNLIYSEDRDRVLQELRFQCTSANRNLYSTEFRLVHPDGSIHWMANQGKVSYDIAGKVIRVSGILRDITKQKQIADQIQASLVEKEVLLKEIHHRVKNNLQIISSLLSLQSGYIEDQQTLEILKAGENRIASMALIHEQLYQSQDLAKIDFADYIQNLVANLFSSYDVSSEQIILHSNIERILLSLDLAIPCGLIINELISNSLKHAFPNNKKGNIYIKLSAIDDRYHLSIRDDGVGLPKNIDPNNTESLGLQIVAALTQQLEGSLDIQSHNGTEFKIKF</sequence>
<dbReference type="PROSITE" id="PS50112">
    <property type="entry name" value="PAS"/>
    <property type="match status" value="1"/>
</dbReference>
<dbReference type="PANTHER" id="PTHR41523:SF8">
    <property type="entry name" value="ETHYLENE RESPONSE SENSOR PROTEIN"/>
    <property type="match status" value="1"/>
</dbReference>
<dbReference type="Pfam" id="PF13426">
    <property type="entry name" value="PAS_9"/>
    <property type="match status" value="1"/>
</dbReference>
<evidence type="ECO:0000256" key="1">
    <source>
        <dbReference type="ARBA" id="ARBA00000085"/>
    </source>
</evidence>
<dbReference type="SUPFAM" id="SSF55781">
    <property type="entry name" value="GAF domain-like"/>
    <property type="match status" value="1"/>
</dbReference>
<dbReference type="InterPro" id="IPR035965">
    <property type="entry name" value="PAS-like_dom_sf"/>
</dbReference>
<dbReference type="Proteomes" id="UP000185984">
    <property type="component" value="Unassembled WGS sequence"/>
</dbReference>
<keyword evidence="14" id="KW-0175">Coiled coil</keyword>
<reference evidence="19 20" key="1">
    <citation type="submission" date="2016-11" db="EMBL/GenBank/DDBJ databases">
        <title>Draft Genome Sequences of Nine Cyanobacterial Strains from Diverse Habitats.</title>
        <authorList>
            <person name="Zhu T."/>
            <person name="Hou S."/>
            <person name="Lu X."/>
            <person name="Hess W.R."/>
        </authorList>
    </citation>
    <scope>NUCLEOTIDE SEQUENCE [LARGE SCALE GENOMIC DNA]</scope>
    <source>
        <strain evidence="19 20">5.2 s.c.1</strain>
    </source>
</reference>
<keyword evidence="5" id="KW-0808">Transferase</keyword>